<dbReference type="InterPro" id="IPR011990">
    <property type="entry name" value="TPR-like_helical_dom_sf"/>
</dbReference>
<dbReference type="Proteomes" id="UP001472866">
    <property type="component" value="Chromosome 03"/>
</dbReference>
<dbReference type="Gene3D" id="1.25.40.10">
    <property type="entry name" value="Tetratricopeptide repeat domain"/>
    <property type="match status" value="1"/>
</dbReference>
<reference evidence="3 4" key="1">
    <citation type="submission" date="2024-03" db="EMBL/GenBank/DDBJ databases">
        <title>Complete genome sequence of the green alga Chloropicon roscoffensis RCC1871.</title>
        <authorList>
            <person name="Lemieux C."/>
            <person name="Pombert J.-F."/>
            <person name="Otis C."/>
            <person name="Turmel M."/>
        </authorList>
    </citation>
    <scope>NUCLEOTIDE SEQUENCE [LARGE SCALE GENOMIC DNA]</scope>
    <source>
        <strain evidence="3 4">RCC1871</strain>
    </source>
</reference>
<dbReference type="AlphaFoldDB" id="A0AAX4P391"/>
<accession>A0AAX4P391</accession>
<gene>
    <name evidence="3" type="ORF">HKI87_03g23110</name>
</gene>
<sequence length="1015" mass="110807">MNTILEKFMFHTSSKSSEDKGAGKADGDEAIDLSPAAEGPPRSRRVFENPKRGRQAIGVAKQLIEAGEAMRDLRDLHARGEADADALDKKLDSLRQQVEAIVAKKEEFRATDVWKFGIDVWNLAVCLKQTDRPKSADDVGHLSCKIAVEALPLVCGKRTPLGEKIEIHLSVFRRLLEVGKSWMVAEERDKADYCFSCATDLAGTMGAFLEDDAVPKLKREEVLVLLFTLQSGRGRLALAQEKEIILSSIVGRVKEMPKTLPSNLDPVTLCALAEELNFLGEDLLAHDRTNESVSVFDSAIEALGDLGKLAKDSTRTEISQSLKNLLVRITKNLAHAHLEAKNFSAAQAVLTFLRPKLGQELAKHASFPLMSIRAAIGLEKFSEALEILKATTLGAENPSHAVHLEKFKVLYEGCRTKDIRDQIVALLWQFCAQAKIPTLAVGFCAFLLSPSASQEVKTRKHEDVVAVAGDPQITALFEQERGECDRLYKLVWNEAVDAFKAEDLQSSRDLFQICLLYASLNEPGEGGAGGASGGENRRTSVLRCLSQVLLQQKEPKKAMQHIALAKDLEPHNILNDRVMILLAIAQGDYAGSLTQIRSLAEHPSFHPAHLLQICKEAVGSGQKRVARECLHKLFEHQRRTKEVTVAQSTVLRCLVTLCEEDGEANGEAAGHLEEARALCSEDGAAFLGGDGDGGPASALWFASRAWNLGLKSCESVQPEDGEASQHGGLLQASRMFEVSGTFLETLGGDHAPRACESLLYASVLLADHLDRGGPDGAQGDGGEGKDVAEEPELRARLGRLVRALDLSFLRHKRSLGEVLARKIGGHLPWLQYELACQRGDAAEALRLLLELRTLSEDPGRFIRMASRADLLRGPEAAAVKASALGIALKCFQGAPGPPDNEGVAFCLRNLVELRQTDREGLGVCSQALEVLRGLPAGEYPEEEVEWLATTAWNRGVQLHRFGEGESARQWMSLGLELFPHCGEGWRGRNEVGKYNKYYEEAQQGGRPVAAAVEGC</sequence>
<evidence type="ECO:0000313" key="4">
    <source>
        <dbReference type="Proteomes" id="UP001472866"/>
    </source>
</evidence>
<dbReference type="PANTHER" id="PTHR40375:SF2">
    <property type="entry name" value="SPORULATION-SPECIFIC PROTEIN 22"/>
    <property type="match status" value="1"/>
</dbReference>
<feature type="coiled-coil region" evidence="1">
    <location>
        <begin position="77"/>
        <end position="111"/>
    </location>
</feature>
<evidence type="ECO:0000256" key="1">
    <source>
        <dbReference type="SAM" id="Coils"/>
    </source>
</evidence>
<protein>
    <submittedName>
        <fullName evidence="3">TPR repeat-containing protein</fullName>
    </submittedName>
</protein>
<feature type="region of interest" description="Disordered" evidence="2">
    <location>
        <begin position="9"/>
        <end position="51"/>
    </location>
</feature>
<name>A0AAX4P391_9CHLO</name>
<feature type="compositionally biased region" description="Basic and acidic residues" evidence="2">
    <location>
        <begin position="16"/>
        <end position="27"/>
    </location>
</feature>
<organism evidence="3 4">
    <name type="scientific">Chloropicon roscoffensis</name>
    <dbReference type="NCBI Taxonomy" id="1461544"/>
    <lineage>
        <taxon>Eukaryota</taxon>
        <taxon>Viridiplantae</taxon>
        <taxon>Chlorophyta</taxon>
        <taxon>Chloropicophyceae</taxon>
        <taxon>Chloropicales</taxon>
        <taxon>Chloropicaceae</taxon>
        <taxon>Chloropicon</taxon>
    </lineage>
</organism>
<evidence type="ECO:0000256" key="2">
    <source>
        <dbReference type="SAM" id="MobiDB-lite"/>
    </source>
</evidence>
<dbReference type="InterPro" id="IPR039057">
    <property type="entry name" value="Spo22/ZIP4"/>
</dbReference>
<keyword evidence="4" id="KW-1185">Reference proteome</keyword>
<keyword evidence="1" id="KW-0175">Coiled coil</keyword>
<evidence type="ECO:0000313" key="3">
    <source>
        <dbReference type="EMBL" id="WZN60777.1"/>
    </source>
</evidence>
<proteinExistence type="predicted"/>
<dbReference type="PANTHER" id="PTHR40375">
    <property type="entry name" value="SPORULATION-SPECIFIC PROTEIN 22"/>
    <property type="match status" value="1"/>
</dbReference>
<dbReference type="SUPFAM" id="SSF48452">
    <property type="entry name" value="TPR-like"/>
    <property type="match status" value="1"/>
</dbReference>
<dbReference type="GO" id="GO:0090173">
    <property type="term" value="P:regulation of synaptonemal complex assembly"/>
    <property type="evidence" value="ECO:0007669"/>
    <property type="project" value="InterPro"/>
</dbReference>
<dbReference type="EMBL" id="CP151503">
    <property type="protein sequence ID" value="WZN60777.1"/>
    <property type="molecule type" value="Genomic_DNA"/>
</dbReference>